<organism evidence="2 3">
    <name type="scientific">Paenibacillus rhizosphaerae</name>
    <dbReference type="NCBI Taxonomy" id="297318"/>
    <lineage>
        <taxon>Bacteria</taxon>
        <taxon>Bacillati</taxon>
        <taxon>Bacillota</taxon>
        <taxon>Bacilli</taxon>
        <taxon>Bacillales</taxon>
        <taxon>Paenibacillaceae</taxon>
        <taxon>Paenibacillus</taxon>
    </lineage>
</organism>
<sequence length="119" mass="13540">MAAWMNRLRMMFIVVLGVIQMATFPVSLEEEVFTSPASSTETETVYSRIDPPSKPLVRKTPTLMQRLIMLASALPLCFVLPLLLVLRIPKPRLPFVPCVFLRKKYLLLLPIKFTSSYVA</sequence>
<comment type="caution">
    <text evidence="2">The sequence shown here is derived from an EMBL/GenBank/DDBJ whole genome shotgun (WGS) entry which is preliminary data.</text>
</comment>
<evidence type="ECO:0000313" key="3">
    <source>
        <dbReference type="Proteomes" id="UP000187172"/>
    </source>
</evidence>
<keyword evidence="1" id="KW-1133">Transmembrane helix</keyword>
<keyword evidence="1" id="KW-0472">Membrane</keyword>
<feature type="transmembrane region" description="Helical" evidence="1">
    <location>
        <begin position="67"/>
        <end position="86"/>
    </location>
</feature>
<keyword evidence="1" id="KW-0812">Transmembrane</keyword>
<evidence type="ECO:0000313" key="2">
    <source>
        <dbReference type="EMBL" id="OMF58154.1"/>
    </source>
</evidence>
<evidence type="ECO:0000256" key="1">
    <source>
        <dbReference type="SAM" id="Phobius"/>
    </source>
</evidence>
<name>A0A1R1F239_9BACL</name>
<dbReference type="Proteomes" id="UP000187172">
    <property type="component" value="Unassembled WGS sequence"/>
</dbReference>
<keyword evidence="3" id="KW-1185">Reference proteome</keyword>
<reference evidence="2 3" key="1">
    <citation type="submission" date="2016-11" db="EMBL/GenBank/DDBJ databases">
        <title>Paenibacillus species isolates.</title>
        <authorList>
            <person name="Beno S.M."/>
        </authorList>
    </citation>
    <scope>NUCLEOTIDE SEQUENCE [LARGE SCALE GENOMIC DNA]</scope>
    <source>
        <strain evidence="2 3">FSL R5-0378</strain>
    </source>
</reference>
<accession>A0A1R1F239</accession>
<dbReference type="AlphaFoldDB" id="A0A1R1F239"/>
<proteinExistence type="predicted"/>
<gene>
    <name evidence="2" type="ORF">BK138_06255</name>
</gene>
<dbReference type="EMBL" id="MRTP01000001">
    <property type="protein sequence ID" value="OMF58154.1"/>
    <property type="molecule type" value="Genomic_DNA"/>
</dbReference>
<protein>
    <submittedName>
        <fullName evidence="2">Uncharacterized protein</fullName>
    </submittedName>
</protein>